<feature type="transmembrane region" description="Helical" evidence="1">
    <location>
        <begin position="106"/>
        <end position="129"/>
    </location>
</feature>
<keyword evidence="3" id="KW-1185">Reference proteome</keyword>
<feature type="transmembrane region" description="Helical" evidence="1">
    <location>
        <begin position="141"/>
        <end position="163"/>
    </location>
</feature>
<accession>A0A561VMT5</accession>
<evidence type="ECO:0000313" key="2">
    <source>
        <dbReference type="EMBL" id="TWG12936.1"/>
    </source>
</evidence>
<gene>
    <name evidence="2" type="ORF">FHX34_105804</name>
</gene>
<dbReference type="RefSeq" id="WP_122978560.1">
    <property type="nucleotide sequence ID" value="NZ_BOMX01000090.1"/>
</dbReference>
<dbReference type="EMBL" id="VIWY01000005">
    <property type="protein sequence ID" value="TWG12936.1"/>
    <property type="molecule type" value="Genomic_DNA"/>
</dbReference>
<reference evidence="2 3" key="1">
    <citation type="submission" date="2019-06" db="EMBL/GenBank/DDBJ databases">
        <title>Sequencing the genomes of 1000 actinobacteria strains.</title>
        <authorList>
            <person name="Klenk H.-P."/>
        </authorList>
    </citation>
    <scope>NUCLEOTIDE SEQUENCE [LARGE SCALE GENOMIC DNA]</scope>
    <source>
        <strain evidence="2 3">DSM 43866</strain>
    </source>
</reference>
<name>A0A561VMT5_ACTTI</name>
<feature type="transmembrane region" description="Helical" evidence="1">
    <location>
        <begin position="82"/>
        <end position="100"/>
    </location>
</feature>
<organism evidence="2 3">
    <name type="scientific">Actinoplanes teichomyceticus</name>
    <dbReference type="NCBI Taxonomy" id="1867"/>
    <lineage>
        <taxon>Bacteria</taxon>
        <taxon>Bacillati</taxon>
        <taxon>Actinomycetota</taxon>
        <taxon>Actinomycetes</taxon>
        <taxon>Micromonosporales</taxon>
        <taxon>Micromonosporaceae</taxon>
        <taxon>Actinoplanes</taxon>
    </lineage>
</organism>
<evidence type="ECO:0000256" key="1">
    <source>
        <dbReference type="SAM" id="Phobius"/>
    </source>
</evidence>
<proteinExistence type="predicted"/>
<dbReference type="Proteomes" id="UP000320239">
    <property type="component" value="Unassembled WGS sequence"/>
</dbReference>
<comment type="caution">
    <text evidence="2">The sequence shown here is derived from an EMBL/GenBank/DDBJ whole genome shotgun (WGS) entry which is preliminary data.</text>
</comment>
<evidence type="ECO:0000313" key="3">
    <source>
        <dbReference type="Proteomes" id="UP000320239"/>
    </source>
</evidence>
<dbReference type="OrthoDB" id="3294709at2"/>
<protein>
    <submittedName>
        <fullName evidence="2">Uncharacterized protein</fullName>
    </submittedName>
</protein>
<keyword evidence="1" id="KW-0812">Transmembrane</keyword>
<sequence>MTTFDRWELIARTALSDHGIGYHEATPLIEDARSHHEQSGVDPWQALGPPERFAADVAAARPAAGARVDTQGKTSRDYLSDGMFAVAFVGVLASLSAIWANRGLTVPLTAAGSLGTVLASSSLLAFLAAPGALRASGRPRLAPWGFVAGAVLAVAAAVAFTALPRERIGETPALGLLVVCLGLCWVLTRPTRGRGPAGAADPADPEDWFARLRGVLAGRFDVPPDRAGALVEQARAHVAAAGTTPREEFPSLAEYARDLAEQEPGRQPAWWRRPTVVRTARIVTIALLILAAAQALVDGDWWVTVTGASVALLQALELRR</sequence>
<dbReference type="AlphaFoldDB" id="A0A561VMT5"/>
<feature type="transmembrane region" description="Helical" evidence="1">
    <location>
        <begin position="169"/>
        <end position="188"/>
    </location>
</feature>
<keyword evidence="1" id="KW-1133">Transmembrane helix</keyword>
<keyword evidence="1" id="KW-0472">Membrane</keyword>
<feature type="transmembrane region" description="Helical" evidence="1">
    <location>
        <begin position="276"/>
        <end position="295"/>
    </location>
</feature>